<dbReference type="EC" id="2.3.1.48" evidence="2"/>
<accession>A0A2P4XS78</accession>
<evidence type="ECO:0000256" key="8">
    <source>
        <dbReference type="ARBA" id="ARBA00048017"/>
    </source>
</evidence>
<protein>
    <recommendedName>
        <fullName evidence="2">histone acetyltransferase</fullName>
        <ecNumber evidence="2">2.3.1.48</ecNumber>
    </recommendedName>
</protein>
<dbReference type="PANTHER" id="PTHR13808">
    <property type="entry name" value="CBP/P300-RELATED"/>
    <property type="match status" value="1"/>
</dbReference>
<feature type="region of interest" description="Disordered" evidence="9">
    <location>
        <begin position="506"/>
        <end position="525"/>
    </location>
</feature>
<evidence type="ECO:0000256" key="7">
    <source>
        <dbReference type="ARBA" id="ARBA00023242"/>
    </source>
</evidence>
<name>A0A2P4XS78_9STRA</name>
<evidence type="ECO:0000256" key="9">
    <source>
        <dbReference type="SAM" id="MobiDB-lite"/>
    </source>
</evidence>
<evidence type="ECO:0000259" key="10">
    <source>
        <dbReference type="PROSITE" id="PS51727"/>
    </source>
</evidence>
<comment type="catalytic activity">
    <reaction evidence="8">
        <text>L-lysyl-[protein] + acetyl-CoA = N(6)-acetyl-L-lysyl-[protein] + CoA + H(+)</text>
        <dbReference type="Rhea" id="RHEA:45948"/>
        <dbReference type="Rhea" id="RHEA-COMP:9752"/>
        <dbReference type="Rhea" id="RHEA-COMP:10731"/>
        <dbReference type="ChEBI" id="CHEBI:15378"/>
        <dbReference type="ChEBI" id="CHEBI:29969"/>
        <dbReference type="ChEBI" id="CHEBI:57287"/>
        <dbReference type="ChEBI" id="CHEBI:57288"/>
        <dbReference type="ChEBI" id="CHEBI:61930"/>
        <dbReference type="EC" id="2.3.1.48"/>
    </reaction>
</comment>
<feature type="compositionally biased region" description="Acidic residues" evidence="9">
    <location>
        <begin position="244"/>
        <end position="253"/>
    </location>
</feature>
<dbReference type="AlphaFoldDB" id="A0A2P4XS78"/>
<evidence type="ECO:0000256" key="3">
    <source>
        <dbReference type="ARBA" id="ARBA00022679"/>
    </source>
</evidence>
<reference evidence="11 12" key="1">
    <citation type="journal article" date="2017" name="Genome Biol. Evol.">
        <title>Phytophthora megakarya and P. palmivora, closely related causal agents of cacao black pod rot, underwent increases in genome sizes and gene numbers by different mechanisms.</title>
        <authorList>
            <person name="Ali S.S."/>
            <person name="Shao J."/>
            <person name="Lary D.J."/>
            <person name="Kronmiller B."/>
            <person name="Shen D."/>
            <person name="Strem M.D."/>
            <person name="Amoako-Attah I."/>
            <person name="Akrofi A.Y."/>
            <person name="Begoude B.A."/>
            <person name="Ten Hoopen G.M."/>
            <person name="Coulibaly K."/>
            <person name="Kebe B.I."/>
            <person name="Melnick R.L."/>
            <person name="Guiltinan M.J."/>
            <person name="Tyler B.M."/>
            <person name="Meinhardt L.W."/>
            <person name="Bailey B.A."/>
        </authorList>
    </citation>
    <scope>NUCLEOTIDE SEQUENCE [LARGE SCALE GENOMIC DNA]</scope>
    <source>
        <strain evidence="12">sbr112.9</strain>
    </source>
</reference>
<feature type="compositionally biased region" description="Basic residues" evidence="9">
    <location>
        <begin position="202"/>
        <end position="215"/>
    </location>
</feature>
<evidence type="ECO:0000256" key="6">
    <source>
        <dbReference type="ARBA" id="ARBA00023163"/>
    </source>
</evidence>
<feature type="domain" description="CBP/p300-type HAT" evidence="10">
    <location>
        <begin position="1"/>
        <end position="401"/>
    </location>
</feature>
<keyword evidence="3" id="KW-0808">Transferase</keyword>
<feature type="region of interest" description="Disordered" evidence="9">
    <location>
        <begin position="199"/>
        <end position="269"/>
    </location>
</feature>
<dbReference type="InterPro" id="IPR031162">
    <property type="entry name" value="CBP_P300_HAT"/>
</dbReference>
<evidence type="ECO:0000313" key="11">
    <source>
        <dbReference type="EMBL" id="POM68406.1"/>
    </source>
</evidence>
<comment type="caution">
    <text evidence="11">The sequence shown here is derived from an EMBL/GenBank/DDBJ whole genome shotgun (WGS) entry which is preliminary data.</text>
</comment>
<feature type="non-terminal residue" evidence="11">
    <location>
        <position position="1"/>
    </location>
</feature>
<dbReference type="SMART" id="SM01250">
    <property type="entry name" value="KAT11"/>
    <property type="match status" value="1"/>
</dbReference>
<dbReference type="EMBL" id="NCKW01008223">
    <property type="protein sequence ID" value="POM68406.1"/>
    <property type="molecule type" value="Genomic_DNA"/>
</dbReference>
<dbReference type="GO" id="GO:0005634">
    <property type="term" value="C:nucleus"/>
    <property type="evidence" value="ECO:0007669"/>
    <property type="project" value="UniProtKB-SubCell"/>
</dbReference>
<evidence type="ECO:0000256" key="4">
    <source>
        <dbReference type="ARBA" id="ARBA00022853"/>
    </source>
</evidence>
<evidence type="ECO:0000313" key="12">
    <source>
        <dbReference type="Proteomes" id="UP000237271"/>
    </source>
</evidence>
<dbReference type="SUPFAM" id="SSF57850">
    <property type="entry name" value="RING/U-box"/>
    <property type="match status" value="1"/>
</dbReference>
<dbReference type="OrthoDB" id="899at2759"/>
<feature type="compositionally biased region" description="Low complexity" evidence="9">
    <location>
        <begin position="506"/>
        <end position="517"/>
    </location>
</feature>
<dbReference type="GO" id="GO:0031490">
    <property type="term" value="F:chromatin DNA binding"/>
    <property type="evidence" value="ECO:0007669"/>
    <property type="project" value="TreeGrafter"/>
</dbReference>
<keyword evidence="12" id="KW-1185">Reference proteome</keyword>
<dbReference type="GO" id="GO:0005667">
    <property type="term" value="C:transcription regulator complex"/>
    <property type="evidence" value="ECO:0007669"/>
    <property type="project" value="TreeGrafter"/>
</dbReference>
<dbReference type="GO" id="GO:0004402">
    <property type="term" value="F:histone acetyltransferase activity"/>
    <property type="evidence" value="ECO:0007669"/>
    <property type="project" value="InterPro"/>
</dbReference>
<keyword evidence="5" id="KW-0805">Transcription regulation</keyword>
<dbReference type="GO" id="GO:0045944">
    <property type="term" value="P:positive regulation of transcription by RNA polymerase II"/>
    <property type="evidence" value="ECO:0007669"/>
    <property type="project" value="TreeGrafter"/>
</dbReference>
<organism evidence="11 12">
    <name type="scientific">Phytophthora palmivora</name>
    <dbReference type="NCBI Taxonomy" id="4796"/>
    <lineage>
        <taxon>Eukaryota</taxon>
        <taxon>Sar</taxon>
        <taxon>Stramenopiles</taxon>
        <taxon>Oomycota</taxon>
        <taxon>Peronosporomycetes</taxon>
        <taxon>Peronosporales</taxon>
        <taxon>Peronosporaceae</taxon>
        <taxon>Phytophthora</taxon>
    </lineage>
</organism>
<dbReference type="GO" id="GO:0003713">
    <property type="term" value="F:transcription coactivator activity"/>
    <property type="evidence" value="ECO:0007669"/>
    <property type="project" value="TreeGrafter"/>
</dbReference>
<evidence type="ECO:0000256" key="5">
    <source>
        <dbReference type="ARBA" id="ARBA00023015"/>
    </source>
</evidence>
<dbReference type="PROSITE" id="PS51727">
    <property type="entry name" value="CBP_P300_HAT"/>
    <property type="match status" value="1"/>
</dbReference>
<gene>
    <name evidence="11" type="ORF">PHPALM_15436</name>
</gene>
<proteinExistence type="predicted"/>
<keyword evidence="4" id="KW-0156">Chromatin regulator</keyword>
<keyword evidence="7" id="KW-0539">Nucleus</keyword>
<evidence type="ECO:0000256" key="2">
    <source>
        <dbReference type="ARBA" id="ARBA00013184"/>
    </source>
</evidence>
<evidence type="ECO:0000256" key="1">
    <source>
        <dbReference type="ARBA" id="ARBA00004123"/>
    </source>
</evidence>
<dbReference type="GO" id="GO:0000123">
    <property type="term" value="C:histone acetyltransferase complex"/>
    <property type="evidence" value="ECO:0007669"/>
    <property type="project" value="TreeGrafter"/>
</dbReference>
<feature type="compositionally biased region" description="Basic residues" evidence="9">
    <location>
        <begin position="222"/>
        <end position="237"/>
    </location>
</feature>
<dbReference type="InterPro" id="IPR013178">
    <property type="entry name" value="Histone_AcTrfase_Rtt109/CBP"/>
</dbReference>
<comment type="subcellular location">
    <subcellularLocation>
        <location evidence="1">Nucleus</location>
    </subcellularLocation>
</comment>
<sequence>AEREDEAKWTQRDVKDVATAEGLTIRLVSNIEKQLMVRDKMFQRYKDSHKYTSEHRFKSKCICMFQELDGVSVLLFVNYFKPAHLRTKVYHELLIAYFDFVKQRGFHTAHLWACPPLKGDDYILYCHPEVQKTPKSDRLRTWYVDMLVKAEEEGVVWQITNMYDDYWRNENTPCALPYFEGDYWVGLVEDLIEKLDAEKPKKTANKKGSKSHKRKNSDTKKTANKKSKSKKPKRRKTASGGEASGDEDEDDDAHEAPVSSTRPLTVKSLDTPDWKLSDPLMHKLGEVLEPMKDDFLVVKLVPCCRVCNTSVVQGTLWRDLSVKTEHGLNPKVVQTALCDGCYQKLKVVSVADPDEINDSEFFDTRQAFLSLCQGNHYQFDELRRAKHSSMMALYHLGNPNPNAYVYECNACTRDIVTGNRWHCHTLAEGPLMVVDLQDLEECQALVRLRQSSDVCANSVPRTVLTAVARSVGAYGHYYSSTPDSLQQQLMDDRRRAAVTQQYRQMQNERQQQLNQAQGDDPMLQA</sequence>
<keyword evidence="6" id="KW-0804">Transcription</keyword>
<dbReference type="PANTHER" id="PTHR13808:SF1">
    <property type="entry name" value="HISTONE ACETYLTRANSFERASE"/>
    <property type="match status" value="1"/>
</dbReference>
<dbReference type="Pfam" id="PF08214">
    <property type="entry name" value="HAT_KAT11"/>
    <property type="match status" value="1"/>
</dbReference>
<dbReference type="Proteomes" id="UP000237271">
    <property type="component" value="Unassembled WGS sequence"/>
</dbReference>